<dbReference type="Pfam" id="PF05973">
    <property type="entry name" value="Gp49"/>
    <property type="match status" value="1"/>
</dbReference>
<dbReference type="RefSeq" id="WP_150810076.1">
    <property type="nucleotide sequence ID" value="NZ_CABPSR010000008.1"/>
</dbReference>
<evidence type="ECO:0000313" key="2">
    <source>
        <dbReference type="Proteomes" id="UP000335538"/>
    </source>
</evidence>
<organism evidence="1 2">
    <name type="scientific">Pandoraea sputorum</name>
    <dbReference type="NCBI Taxonomy" id="93222"/>
    <lineage>
        <taxon>Bacteria</taxon>
        <taxon>Pseudomonadati</taxon>
        <taxon>Pseudomonadota</taxon>
        <taxon>Betaproteobacteria</taxon>
        <taxon>Burkholderiales</taxon>
        <taxon>Burkholderiaceae</taxon>
        <taxon>Pandoraea</taxon>
    </lineage>
</organism>
<gene>
    <name evidence="1" type="ORF">PSP31121_03374</name>
</gene>
<dbReference type="Proteomes" id="UP000335538">
    <property type="component" value="Unassembled WGS sequence"/>
</dbReference>
<dbReference type="InterPro" id="IPR014056">
    <property type="entry name" value="TypeIITA-like_toxin_pred"/>
</dbReference>
<dbReference type="PIRSF" id="PIRSF028744">
    <property type="entry name" value="Addict_mod_HI1419"/>
    <property type="match status" value="1"/>
</dbReference>
<dbReference type="AlphaFoldDB" id="A0A5E5B8D0"/>
<sequence>MHIIIQTDGFRSWLSTLLNLRAKARIASRIRRAELGNFGDTKSVGNGLWEMRIDVGPGYRVYYGWQGRVTYVLLCGGDKSSQQADIAQASALWHDIRLESSNEEHWYHAV</sequence>
<proteinExistence type="predicted"/>
<dbReference type="NCBIfam" id="TIGR02683">
    <property type="entry name" value="upstrm_HI1419"/>
    <property type="match status" value="1"/>
</dbReference>
<dbReference type="PANTHER" id="PTHR41791">
    <property type="entry name" value="SSL7039 PROTEIN"/>
    <property type="match status" value="1"/>
</dbReference>
<dbReference type="EMBL" id="CABPSR010000008">
    <property type="protein sequence ID" value="VVE81616.1"/>
    <property type="molecule type" value="Genomic_DNA"/>
</dbReference>
<accession>A0A5E5B8D0</accession>
<evidence type="ECO:0000313" key="1">
    <source>
        <dbReference type="EMBL" id="VVE81616.1"/>
    </source>
</evidence>
<dbReference type="InterPro" id="IPR009241">
    <property type="entry name" value="HigB-like"/>
</dbReference>
<dbReference type="PANTHER" id="PTHR41791:SF1">
    <property type="entry name" value="SSL7039 PROTEIN"/>
    <property type="match status" value="1"/>
</dbReference>
<reference evidence="1 2" key="1">
    <citation type="submission" date="2019-08" db="EMBL/GenBank/DDBJ databases">
        <authorList>
            <person name="Peeters C."/>
        </authorList>
    </citation>
    <scope>NUCLEOTIDE SEQUENCE [LARGE SCALE GENOMIC DNA]</scope>
    <source>
        <strain evidence="1 2">LMG 31121</strain>
    </source>
</reference>
<name>A0A5E5B8D0_9BURK</name>
<protein>
    <submittedName>
        <fullName evidence="1">Addiction module protein</fullName>
    </submittedName>
</protein>